<dbReference type="Gene3D" id="2.60.40.10">
    <property type="entry name" value="Immunoglobulins"/>
    <property type="match status" value="2"/>
</dbReference>
<dbReference type="SMART" id="SM00209">
    <property type="entry name" value="TSP1"/>
    <property type="match status" value="1"/>
</dbReference>
<evidence type="ECO:0000256" key="7">
    <source>
        <dbReference type="ARBA" id="ARBA00023136"/>
    </source>
</evidence>
<keyword evidence="5" id="KW-0732">Signal</keyword>
<evidence type="ECO:0000256" key="4">
    <source>
        <dbReference type="ARBA" id="ARBA00022692"/>
    </source>
</evidence>
<keyword evidence="3 12" id="KW-0217">Developmental protein</keyword>
<dbReference type="Proteomes" id="UP000805418">
    <property type="component" value="Chromosome 32"/>
</dbReference>
<evidence type="ECO:0000256" key="1">
    <source>
        <dbReference type="ARBA" id="ARBA00004479"/>
    </source>
</evidence>
<dbReference type="FunFam" id="2.20.100.10:FF:000008">
    <property type="entry name" value="Unc-5 netrin receptor C"/>
    <property type="match status" value="1"/>
</dbReference>
<dbReference type="GO" id="GO:0005042">
    <property type="term" value="F:netrin receptor activity"/>
    <property type="evidence" value="ECO:0007669"/>
    <property type="project" value="UniProtKB-UniRule"/>
</dbReference>
<organism evidence="13 14">
    <name type="scientific">Canis lupus familiaris</name>
    <name type="common">Dog</name>
    <name type="synonym">Canis familiaris</name>
    <dbReference type="NCBI Taxonomy" id="9615"/>
    <lineage>
        <taxon>Eukaryota</taxon>
        <taxon>Metazoa</taxon>
        <taxon>Chordata</taxon>
        <taxon>Craniata</taxon>
        <taxon>Vertebrata</taxon>
        <taxon>Euteleostomi</taxon>
        <taxon>Mammalia</taxon>
        <taxon>Eutheria</taxon>
        <taxon>Laurasiatheria</taxon>
        <taxon>Carnivora</taxon>
        <taxon>Caniformia</taxon>
        <taxon>Canidae</taxon>
        <taxon>Canis</taxon>
    </lineage>
</organism>
<dbReference type="PROSITE" id="PS51145">
    <property type="entry name" value="ZU5"/>
    <property type="match status" value="1"/>
</dbReference>
<dbReference type="SUPFAM" id="SSF82895">
    <property type="entry name" value="TSP-1 type 1 repeat"/>
    <property type="match status" value="1"/>
</dbReference>
<dbReference type="Gene3D" id="1.10.533.10">
    <property type="entry name" value="Death Domain, Fas"/>
    <property type="match status" value="1"/>
</dbReference>
<evidence type="ECO:0000256" key="3">
    <source>
        <dbReference type="ARBA" id="ARBA00022473"/>
    </source>
</evidence>
<dbReference type="OrthoDB" id="5973910at2759"/>
<dbReference type="GO" id="GO:0005886">
    <property type="term" value="C:plasma membrane"/>
    <property type="evidence" value="ECO:0007669"/>
    <property type="project" value="UniProtKB-SubCell"/>
</dbReference>
<gene>
    <name evidence="13" type="primary">UNC5C</name>
</gene>
<dbReference type="FunFam" id="2.60.220.30:FF:000003">
    <property type="entry name" value="Unc-5 netrin receptor C"/>
    <property type="match status" value="1"/>
</dbReference>
<feature type="transmembrane region" description="Helical" evidence="12">
    <location>
        <begin position="322"/>
        <end position="347"/>
    </location>
</feature>
<dbReference type="InterPro" id="IPR000906">
    <property type="entry name" value="ZU5_dom"/>
</dbReference>
<keyword evidence="14" id="KW-1185">Reference proteome</keyword>
<dbReference type="FunFam" id="1.10.533.10:FF:000001">
    <property type="entry name" value="Unc-5 netrin receptor B"/>
    <property type="match status" value="1"/>
</dbReference>
<dbReference type="InterPro" id="IPR003598">
    <property type="entry name" value="Ig_sub2"/>
</dbReference>
<dbReference type="Pfam" id="PF00531">
    <property type="entry name" value="Death"/>
    <property type="match status" value="1"/>
</dbReference>
<reference evidence="13" key="1">
    <citation type="submission" date="2020-03" db="EMBL/GenBank/DDBJ databases">
        <title>Long-read based genome assembly of a Labrador retriever dog.</title>
        <authorList>
            <person name="Eory L."/>
            <person name="Zhang W."/>
            <person name="Schoenebeck J."/>
        </authorList>
    </citation>
    <scope>NUCLEOTIDE SEQUENCE [LARGE SCALE GENOMIC DNA]</scope>
    <source>
        <strain evidence="13">Labrador retriever</strain>
    </source>
</reference>
<keyword evidence="8" id="KW-1015">Disulfide bond</keyword>
<evidence type="ECO:0000256" key="11">
    <source>
        <dbReference type="ARBA" id="ARBA00023319"/>
    </source>
</evidence>
<dbReference type="FunFam" id="2.60.40.10:FF:000039">
    <property type="entry name" value="Unc-5 netrin receptor C"/>
    <property type="match status" value="1"/>
</dbReference>
<dbReference type="InterPro" id="IPR057755">
    <property type="entry name" value="UNC5A-D-like_N"/>
</dbReference>
<dbReference type="AlphaFoldDB" id="A0A8I3PFL2"/>
<dbReference type="InterPro" id="IPR037936">
    <property type="entry name" value="UNC5A-D"/>
</dbReference>
<keyword evidence="6 12" id="KW-1133">Transmembrane helix</keyword>
<dbReference type="InterPro" id="IPR000884">
    <property type="entry name" value="TSP1_rpt"/>
</dbReference>
<keyword evidence="9 12" id="KW-0675">Receptor</keyword>
<evidence type="ECO:0000256" key="2">
    <source>
        <dbReference type="ARBA" id="ARBA00009844"/>
    </source>
</evidence>
<dbReference type="PROSITE" id="PS50835">
    <property type="entry name" value="IG_LIKE"/>
    <property type="match status" value="1"/>
</dbReference>
<dbReference type="Pfam" id="PF17217">
    <property type="entry name" value="UPA"/>
    <property type="match status" value="1"/>
</dbReference>
<evidence type="ECO:0000313" key="14">
    <source>
        <dbReference type="Proteomes" id="UP000805418"/>
    </source>
</evidence>
<dbReference type="PRINTS" id="PR01705">
    <property type="entry name" value="TSP1REPEAT"/>
</dbReference>
<dbReference type="Gene3D" id="2.60.220.30">
    <property type="match status" value="1"/>
</dbReference>
<dbReference type="SUPFAM" id="SSF47986">
    <property type="entry name" value="DEATH domain"/>
    <property type="match status" value="1"/>
</dbReference>
<dbReference type="InterPro" id="IPR036383">
    <property type="entry name" value="TSP1_rpt_sf"/>
</dbReference>
<dbReference type="PROSITE" id="PS50092">
    <property type="entry name" value="TSP1"/>
    <property type="match status" value="1"/>
</dbReference>
<evidence type="ECO:0000256" key="8">
    <source>
        <dbReference type="ARBA" id="ARBA00023157"/>
    </source>
</evidence>
<dbReference type="InterPro" id="IPR036179">
    <property type="entry name" value="Ig-like_dom_sf"/>
</dbReference>
<keyword evidence="4 12" id="KW-0812">Transmembrane</keyword>
<dbReference type="InterPro" id="IPR007110">
    <property type="entry name" value="Ig-like_dom"/>
</dbReference>
<evidence type="ECO:0000256" key="6">
    <source>
        <dbReference type="ARBA" id="ARBA00022989"/>
    </source>
</evidence>
<evidence type="ECO:0000256" key="12">
    <source>
        <dbReference type="RuleBase" id="RU367033"/>
    </source>
</evidence>
<sequence length="876" mass="97044">MRKGLRATAARCGLGLGYVLQMLVLPALALLSASGTGSAAQDDDFFHELPETFPSDPPEPLPHFLIEPEEAYIVKNKPVNLYCKASPATQIYFKCNSEWVHQKDHIVDERVDETSGLIVREVSIEISRQQVEELFGPEDYWCQCVAWSSAGTTKSRKAYVRIAYLRKTFEQEPLGKEVSLEQEVLLQCRPPEGIPVAEVEWLKNEDIIDPVEDRNFYITIDHNLIIKQARLSDTANYTCVAKNIVAKRKSTTATVIVYVNGGWSTWTEWSVCNSRCGRGYQKRTRTCTNPAPLNGGAFCEGQSVQKITCTTLCPAAPDSDDVALYVGIVIAVIVCLAISVVVALFVYRKNHRDFESDIIDSSALNGGFQPVNIKAARQDLLVVPPDLTSAAAMYRGPVYALHDVSDKIPMTNSPILDPLPNLKIKVYNTSGAVTPQDDLSEFASKLSPQMTQSLLENEALHVKNQSLARQTDPSCTAFGTFNSLGGHLIVPNSGVSLLIPAGAIPQGRVYEMYVTVHRKENMRPPMEDTQTLLTPVVSCGPPGALLTRPVILTMHHCADPNTEDWKIQLKNQAAQGQWEDVVVVGEENFTTPCYIQLDAEACHLLTENLSTYALVGQSTTKAAAKRLKLAIFGPLCCSSLEYSVRVYCLDDTQDALKEVLQLERQMGGQLLEEPKALHFKGSTHNLRLSIHDITHSLWKSKLLAKYQEIPFYHIWSGSQRNLHCTFTLERFSLNTVELVCKLCVRQVEGEGQIFQLHCTVSEEPTGIDLPLLDPASTITTMTGPGAFSIPPPIRQKLCSSLDAPQTRGHDWRMLAHKLNLDRYLNYFATKSSPTGVILDLWEAQNFPDGNLSVLAAVLEEMGRHETVVSLAAEGQY</sequence>
<evidence type="ECO:0000256" key="10">
    <source>
        <dbReference type="ARBA" id="ARBA00023180"/>
    </source>
</evidence>
<dbReference type="SMART" id="SM00005">
    <property type="entry name" value="DEATH"/>
    <property type="match status" value="1"/>
</dbReference>
<dbReference type="Pfam" id="PF07679">
    <property type="entry name" value="I-set"/>
    <property type="match status" value="1"/>
</dbReference>
<dbReference type="SMART" id="SM00218">
    <property type="entry name" value="ZU5"/>
    <property type="match status" value="1"/>
</dbReference>
<evidence type="ECO:0000256" key="5">
    <source>
        <dbReference type="ARBA" id="ARBA00022729"/>
    </source>
</evidence>
<dbReference type="GeneTree" id="ENSGT00950000182815"/>
<dbReference type="PANTHER" id="PTHR12582">
    <property type="entry name" value="NETRIN RECEPTOR UNC5"/>
    <property type="match status" value="1"/>
</dbReference>
<dbReference type="InterPro" id="IPR013783">
    <property type="entry name" value="Ig-like_fold"/>
</dbReference>
<dbReference type="SUPFAM" id="SSF48726">
    <property type="entry name" value="Immunoglobulin"/>
    <property type="match status" value="2"/>
</dbReference>
<dbReference type="Pfam" id="PF25609">
    <property type="entry name" value="Unc5_NetrinR_N"/>
    <property type="match status" value="1"/>
</dbReference>
<dbReference type="InterPro" id="IPR000488">
    <property type="entry name" value="Death_dom"/>
</dbReference>
<keyword evidence="7 12" id="KW-0472">Membrane</keyword>
<comment type="function">
    <text evidence="12">Receptor for netrin required for axon guidance. Mediates axon repulsion of neuronal growth cones in the developing nervous system upon ligand binding.</text>
</comment>
<dbReference type="InterPro" id="IPR013098">
    <property type="entry name" value="Ig_I-set"/>
</dbReference>
<dbReference type="Pfam" id="PF00791">
    <property type="entry name" value="ZU5"/>
    <property type="match status" value="1"/>
</dbReference>
<dbReference type="InterPro" id="IPR033772">
    <property type="entry name" value="UPA"/>
</dbReference>
<keyword evidence="10" id="KW-0325">Glycoprotein</keyword>
<dbReference type="SMART" id="SM00409">
    <property type="entry name" value="IG"/>
    <property type="match status" value="1"/>
</dbReference>
<accession>A0A8I3PFL2</accession>
<dbReference type="PANTHER" id="PTHR12582:SF7">
    <property type="entry name" value="NETRIN RECEPTOR UNC5C"/>
    <property type="match status" value="1"/>
</dbReference>
<dbReference type="FunFam" id="2.60.40.10:FF:000037">
    <property type="entry name" value="Unc-5 netrin receptor C"/>
    <property type="match status" value="1"/>
</dbReference>
<protein>
    <recommendedName>
        <fullName evidence="12">Netrin receptor UNC5</fullName>
    </recommendedName>
</protein>
<evidence type="ECO:0000256" key="9">
    <source>
        <dbReference type="ARBA" id="ARBA00023170"/>
    </source>
</evidence>
<dbReference type="SMART" id="SM00408">
    <property type="entry name" value="IGc2"/>
    <property type="match status" value="1"/>
</dbReference>
<reference evidence="13" key="2">
    <citation type="submission" date="2025-08" db="UniProtKB">
        <authorList>
            <consortium name="Ensembl"/>
        </authorList>
    </citation>
    <scope>IDENTIFICATION</scope>
    <source>
        <strain evidence="13">Boxer</strain>
    </source>
</reference>
<comment type="subcellular location">
    <subcellularLocation>
        <location evidence="12">Cell membrane</location>
        <topology evidence="12">Single-pass type I membrane protein</topology>
    </subcellularLocation>
    <subcellularLocation>
        <location evidence="1">Membrane</location>
        <topology evidence="1">Single-pass type I membrane protein</topology>
    </subcellularLocation>
</comment>
<dbReference type="Pfam" id="PF00090">
    <property type="entry name" value="TSP_1"/>
    <property type="match status" value="1"/>
</dbReference>
<dbReference type="InterPro" id="IPR003599">
    <property type="entry name" value="Ig_sub"/>
</dbReference>
<reference evidence="13" key="3">
    <citation type="submission" date="2025-09" db="UniProtKB">
        <authorList>
            <consortium name="Ensembl"/>
        </authorList>
    </citation>
    <scope>IDENTIFICATION</scope>
    <source>
        <strain evidence="13">Boxer</strain>
    </source>
</reference>
<comment type="similarity">
    <text evidence="2 12">Belongs to the unc-5 family.</text>
</comment>
<proteinExistence type="inferred from homology"/>
<name>A0A8I3PFL2_CANLF</name>
<dbReference type="InterPro" id="IPR011029">
    <property type="entry name" value="DEATH-like_dom_sf"/>
</dbReference>
<dbReference type="Ensembl" id="ENSCAFT00845039259.1">
    <property type="protein sequence ID" value="ENSCAFP00845030750.1"/>
    <property type="gene ID" value="ENSCAFG00845022086.1"/>
</dbReference>
<evidence type="ECO:0000313" key="13">
    <source>
        <dbReference type="Ensembl" id="ENSCAFP00845030750.1"/>
    </source>
</evidence>
<keyword evidence="11 12" id="KW-0393">Immunoglobulin domain</keyword>
<dbReference type="Gene3D" id="2.20.100.10">
    <property type="entry name" value="Thrombospondin type-1 (TSP1) repeat"/>
    <property type="match status" value="1"/>
</dbReference>